<comment type="caution">
    <text evidence="1">The sequence shown here is derived from an EMBL/GenBank/DDBJ whole genome shotgun (WGS) entry which is preliminary data.</text>
</comment>
<sequence length="73" mass="7903">MGSDPASLRRLLPLDDRATDFLAQLDAADRQRLCDQVADAAAAQRQSLENAIDQAASFVPGPLRRTARKLLLG</sequence>
<name>A0ABU3BBT0_9GAMM</name>
<evidence type="ECO:0000313" key="2">
    <source>
        <dbReference type="Proteomes" id="UP001259982"/>
    </source>
</evidence>
<gene>
    <name evidence="1" type="ORF">RM531_15780</name>
</gene>
<proteinExistence type="predicted"/>
<dbReference type="RefSeq" id="WP_311660667.1">
    <property type="nucleotide sequence ID" value="NZ_JAVRHY010000026.1"/>
</dbReference>
<dbReference type="EMBL" id="JAVRHY010000026">
    <property type="protein sequence ID" value="MDT0619928.1"/>
    <property type="molecule type" value="Genomic_DNA"/>
</dbReference>
<organism evidence="1 2">
    <name type="scientific">Spectribacter acetivorans</name>
    <dbReference type="NCBI Taxonomy" id="3075603"/>
    <lineage>
        <taxon>Bacteria</taxon>
        <taxon>Pseudomonadati</taxon>
        <taxon>Pseudomonadota</taxon>
        <taxon>Gammaproteobacteria</taxon>
        <taxon>Salinisphaerales</taxon>
        <taxon>Salinisphaeraceae</taxon>
        <taxon>Spectribacter</taxon>
    </lineage>
</organism>
<protein>
    <submittedName>
        <fullName evidence="1">Uncharacterized protein</fullName>
    </submittedName>
</protein>
<accession>A0ABU3BBT0</accession>
<keyword evidence="2" id="KW-1185">Reference proteome</keyword>
<reference evidence="1 2" key="1">
    <citation type="submission" date="2023-09" db="EMBL/GenBank/DDBJ databases">
        <authorList>
            <person name="Rey-Velasco X."/>
        </authorList>
    </citation>
    <scope>NUCLEOTIDE SEQUENCE [LARGE SCALE GENOMIC DNA]</scope>
    <source>
        <strain evidence="1 2">P385</strain>
    </source>
</reference>
<evidence type="ECO:0000313" key="1">
    <source>
        <dbReference type="EMBL" id="MDT0619928.1"/>
    </source>
</evidence>
<dbReference type="Proteomes" id="UP001259982">
    <property type="component" value="Unassembled WGS sequence"/>
</dbReference>